<feature type="transmembrane region" description="Helical" evidence="4">
    <location>
        <begin position="221"/>
        <end position="241"/>
    </location>
</feature>
<accession>A0A411EB72</accession>
<dbReference type="KEGG" id="mur:EQY75_10360"/>
<name>A0A411EB72_9FLAO</name>
<dbReference type="PANTHER" id="PTHR43630">
    <property type="entry name" value="POLY-BETA-1,6-N-ACETYL-D-GLUCOSAMINE SYNTHASE"/>
    <property type="match status" value="1"/>
</dbReference>
<comment type="similarity">
    <text evidence="1">Belongs to the glycosyltransferase 2 family.</text>
</comment>
<keyword evidence="7" id="KW-1185">Reference proteome</keyword>
<keyword evidence="4" id="KW-0472">Membrane</keyword>
<reference evidence="6 7" key="1">
    <citation type="submission" date="2019-01" db="EMBL/GenBank/DDBJ databases">
        <title>Muriicola soli sp. nov., isolated from soil.</title>
        <authorList>
            <person name="Kang H.J."/>
            <person name="Kim S.B."/>
        </authorList>
    </citation>
    <scope>NUCLEOTIDE SEQUENCE [LARGE SCALE GENOMIC DNA]</scope>
    <source>
        <strain evidence="6 7">MMS17-SY002</strain>
    </source>
</reference>
<evidence type="ECO:0000256" key="4">
    <source>
        <dbReference type="SAM" id="Phobius"/>
    </source>
</evidence>
<proteinExistence type="inferred from homology"/>
<evidence type="ECO:0000259" key="5">
    <source>
        <dbReference type="Pfam" id="PF00535"/>
    </source>
</evidence>
<evidence type="ECO:0000256" key="2">
    <source>
        <dbReference type="ARBA" id="ARBA00022676"/>
    </source>
</evidence>
<dbReference type="PANTHER" id="PTHR43630:SF1">
    <property type="entry name" value="POLY-BETA-1,6-N-ACETYL-D-GLUCOSAMINE SYNTHASE"/>
    <property type="match status" value="1"/>
</dbReference>
<organism evidence="6 7">
    <name type="scientific">Muriicola soli</name>
    <dbReference type="NCBI Taxonomy" id="2507538"/>
    <lineage>
        <taxon>Bacteria</taxon>
        <taxon>Pseudomonadati</taxon>
        <taxon>Bacteroidota</taxon>
        <taxon>Flavobacteriia</taxon>
        <taxon>Flavobacteriales</taxon>
        <taxon>Flavobacteriaceae</taxon>
        <taxon>Muriicola</taxon>
    </lineage>
</organism>
<dbReference type="EMBL" id="CP035544">
    <property type="protein sequence ID" value="QBA64898.1"/>
    <property type="molecule type" value="Genomic_DNA"/>
</dbReference>
<dbReference type="SUPFAM" id="SSF53448">
    <property type="entry name" value="Nucleotide-diphospho-sugar transferases"/>
    <property type="match status" value="1"/>
</dbReference>
<evidence type="ECO:0000256" key="3">
    <source>
        <dbReference type="ARBA" id="ARBA00022679"/>
    </source>
</evidence>
<evidence type="ECO:0000313" key="7">
    <source>
        <dbReference type="Proteomes" id="UP000290889"/>
    </source>
</evidence>
<evidence type="ECO:0000313" key="6">
    <source>
        <dbReference type="EMBL" id="QBA64898.1"/>
    </source>
</evidence>
<dbReference type="InterPro" id="IPR029044">
    <property type="entry name" value="Nucleotide-diphossugar_trans"/>
</dbReference>
<sequence>MPKPDAPSYYVVIPAHNEEEFLADALESVIKQTVLPKRVVVVNDHSTDGTNNIIDQYAMKYPFIEGVDNRSTDEHLPGSKVVAAFNKGLSLLDDDYDFIVKLDADIVLPEHYFNKIAEVFQSSADIGIAGGYAYEKNNEGDWVLNHPMDKDHIRGAFKAYSRDCIKAMDGLRVAMGWDTVDELLAQYNGFKTAGVSSLKVKHQRPIGAAYNIKARRSQGKAMYLMRYGFFITVIASMKMAVKNRKLRIIRDNLQGYWEAKKNGTPYIVTSQEGEFIRNLRWKRIFSKLF</sequence>
<keyword evidence="4" id="KW-0812">Transmembrane</keyword>
<gene>
    <name evidence="6" type="ORF">EQY75_10360</name>
</gene>
<evidence type="ECO:0000256" key="1">
    <source>
        <dbReference type="ARBA" id="ARBA00006739"/>
    </source>
</evidence>
<keyword evidence="3 6" id="KW-0808">Transferase</keyword>
<protein>
    <submittedName>
        <fullName evidence="6">Glycosyltransferase family 2 protein</fullName>
    </submittedName>
</protein>
<feature type="domain" description="Glycosyltransferase 2-like" evidence="5">
    <location>
        <begin position="11"/>
        <end position="148"/>
    </location>
</feature>
<keyword evidence="4" id="KW-1133">Transmembrane helix</keyword>
<dbReference type="Proteomes" id="UP000290889">
    <property type="component" value="Chromosome"/>
</dbReference>
<dbReference type="Gene3D" id="3.90.550.10">
    <property type="entry name" value="Spore Coat Polysaccharide Biosynthesis Protein SpsA, Chain A"/>
    <property type="match status" value="1"/>
</dbReference>
<dbReference type="OrthoDB" id="1142396at2"/>
<dbReference type="RefSeq" id="WP_129605622.1">
    <property type="nucleotide sequence ID" value="NZ_CP035544.1"/>
</dbReference>
<dbReference type="Pfam" id="PF00535">
    <property type="entry name" value="Glycos_transf_2"/>
    <property type="match status" value="1"/>
</dbReference>
<dbReference type="AlphaFoldDB" id="A0A411EB72"/>
<keyword evidence="2" id="KW-0328">Glycosyltransferase</keyword>
<dbReference type="CDD" id="cd00761">
    <property type="entry name" value="Glyco_tranf_GTA_type"/>
    <property type="match status" value="1"/>
</dbReference>
<dbReference type="InterPro" id="IPR001173">
    <property type="entry name" value="Glyco_trans_2-like"/>
</dbReference>
<dbReference type="GO" id="GO:0016757">
    <property type="term" value="F:glycosyltransferase activity"/>
    <property type="evidence" value="ECO:0007669"/>
    <property type="project" value="UniProtKB-KW"/>
</dbReference>